<feature type="domain" description="HTH tetR-type" evidence="3">
    <location>
        <begin position="21"/>
        <end position="81"/>
    </location>
</feature>
<reference evidence="4" key="2">
    <citation type="journal article" date="2022" name="Microbiol. Resour. Announc.">
        <title>Metagenome Sequencing to Explore Phylogenomics of Terrestrial Cyanobacteria.</title>
        <authorList>
            <person name="Ward R.D."/>
            <person name="Stajich J.E."/>
            <person name="Johansen J.R."/>
            <person name="Huntemann M."/>
            <person name="Clum A."/>
            <person name="Foster B."/>
            <person name="Foster B."/>
            <person name="Roux S."/>
            <person name="Palaniappan K."/>
            <person name="Varghese N."/>
            <person name="Mukherjee S."/>
            <person name="Reddy T.B.K."/>
            <person name="Daum C."/>
            <person name="Copeland A."/>
            <person name="Chen I.A."/>
            <person name="Ivanova N.N."/>
            <person name="Kyrpides N.C."/>
            <person name="Shapiro N."/>
            <person name="Eloe-Fadrosh E.A."/>
            <person name="Pietrasiak N."/>
        </authorList>
    </citation>
    <scope>NUCLEOTIDE SEQUENCE</scope>
    <source>
        <strain evidence="4">CPER-KK1</strain>
    </source>
</reference>
<dbReference type="InterPro" id="IPR001647">
    <property type="entry name" value="HTH_TetR"/>
</dbReference>
<evidence type="ECO:0000256" key="1">
    <source>
        <dbReference type="ARBA" id="ARBA00023125"/>
    </source>
</evidence>
<evidence type="ECO:0000256" key="2">
    <source>
        <dbReference type="PROSITE-ProRule" id="PRU00335"/>
    </source>
</evidence>
<proteinExistence type="predicted"/>
<evidence type="ECO:0000313" key="5">
    <source>
        <dbReference type="Proteomes" id="UP000753908"/>
    </source>
</evidence>
<dbReference type="Proteomes" id="UP000753908">
    <property type="component" value="Unassembled WGS sequence"/>
</dbReference>
<dbReference type="SUPFAM" id="SSF46689">
    <property type="entry name" value="Homeodomain-like"/>
    <property type="match status" value="1"/>
</dbReference>
<protein>
    <submittedName>
        <fullName evidence="4">TetR/AcrR family transcriptional regulator</fullName>
    </submittedName>
</protein>
<dbReference type="AlphaFoldDB" id="A0A951PN45"/>
<sequence>MFEGSSNSDQMRRKPQQARSIERVNHILNIADEVFALRGFEGATTIEIAARAKMSVGSLYRFFPDKVAILKALAVRYLEQLQYAIAQLHTPEAVHLPLSVYVEQASDAFNQFFIEHPGFRSVFVHSHGASAEVLAMQAEVDRQIAKQLAAFYALRVPILKPEESELIALVTVSMVGKLHVLSLSRDEAFRERVMAEVKKLTLVYLQLYLAE</sequence>
<dbReference type="Gene3D" id="1.10.357.10">
    <property type="entry name" value="Tetracycline Repressor, domain 2"/>
    <property type="match status" value="1"/>
</dbReference>
<dbReference type="InterPro" id="IPR041669">
    <property type="entry name" value="TetR_C_15"/>
</dbReference>
<dbReference type="GO" id="GO:0000976">
    <property type="term" value="F:transcription cis-regulatory region binding"/>
    <property type="evidence" value="ECO:0007669"/>
    <property type="project" value="TreeGrafter"/>
</dbReference>
<keyword evidence="1 2" id="KW-0238">DNA-binding</keyword>
<dbReference type="PRINTS" id="PR00455">
    <property type="entry name" value="HTHTETR"/>
</dbReference>
<dbReference type="InterPro" id="IPR009057">
    <property type="entry name" value="Homeodomain-like_sf"/>
</dbReference>
<dbReference type="EMBL" id="JAHHIF010000028">
    <property type="protein sequence ID" value="MBW4546682.1"/>
    <property type="molecule type" value="Genomic_DNA"/>
</dbReference>
<dbReference type="PROSITE" id="PS50977">
    <property type="entry name" value="HTH_TETR_2"/>
    <property type="match status" value="1"/>
</dbReference>
<dbReference type="InterPro" id="IPR050109">
    <property type="entry name" value="HTH-type_TetR-like_transc_reg"/>
</dbReference>
<evidence type="ECO:0000259" key="3">
    <source>
        <dbReference type="PROSITE" id="PS50977"/>
    </source>
</evidence>
<evidence type="ECO:0000313" key="4">
    <source>
        <dbReference type="EMBL" id="MBW4546682.1"/>
    </source>
</evidence>
<organism evidence="4 5">
    <name type="scientific">Symplocastrum torsivum CPER-KK1</name>
    <dbReference type="NCBI Taxonomy" id="450513"/>
    <lineage>
        <taxon>Bacteria</taxon>
        <taxon>Bacillati</taxon>
        <taxon>Cyanobacteriota</taxon>
        <taxon>Cyanophyceae</taxon>
        <taxon>Oscillatoriophycideae</taxon>
        <taxon>Oscillatoriales</taxon>
        <taxon>Microcoleaceae</taxon>
        <taxon>Symplocastrum</taxon>
    </lineage>
</organism>
<dbReference type="GO" id="GO:0003700">
    <property type="term" value="F:DNA-binding transcription factor activity"/>
    <property type="evidence" value="ECO:0007669"/>
    <property type="project" value="TreeGrafter"/>
</dbReference>
<dbReference type="Pfam" id="PF00440">
    <property type="entry name" value="TetR_N"/>
    <property type="match status" value="1"/>
</dbReference>
<dbReference type="PANTHER" id="PTHR30055">
    <property type="entry name" value="HTH-TYPE TRANSCRIPTIONAL REGULATOR RUTR"/>
    <property type="match status" value="1"/>
</dbReference>
<dbReference type="Pfam" id="PF17918">
    <property type="entry name" value="TetR_C_15"/>
    <property type="match status" value="1"/>
</dbReference>
<comment type="caution">
    <text evidence="4">The sequence shown here is derived from an EMBL/GenBank/DDBJ whole genome shotgun (WGS) entry which is preliminary data.</text>
</comment>
<gene>
    <name evidence="4" type="ORF">KME25_19900</name>
</gene>
<reference evidence="4" key="1">
    <citation type="submission" date="2021-05" db="EMBL/GenBank/DDBJ databases">
        <authorList>
            <person name="Pietrasiak N."/>
            <person name="Ward R."/>
            <person name="Stajich J.E."/>
            <person name="Kurbessoian T."/>
        </authorList>
    </citation>
    <scope>NUCLEOTIDE SEQUENCE</scope>
    <source>
        <strain evidence="4">CPER-KK1</strain>
    </source>
</reference>
<feature type="DNA-binding region" description="H-T-H motif" evidence="2">
    <location>
        <begin position="44"/>
        <end position="63"/>
    </location>
</feature>
<name>A0A951PN45_9CYAN</name>
<dbReference type="PANTHER" id="PTHR30055:SF226">
    <property type="entry name" value="HTH-TYPE TRANSCRIPTIONAL REGULATOR PKSA"/>
    <property type="match status" value="1"/>
</dbReference>
<accession>A0A951PN45</accession>